<dbReference type="InterPro" id="IPR054383">
    <property type="entry name" value="PspAB-like"/>
</dbReference>
<dbReference type="RefSeq" id="WP_349639416.1">
    <property type="nucleotide sequence ID" value="NZ_CP090958.1"/>
</dbReference>
<dbReference type="EMBL" id="CP090958">
    <property type="protein sequence ID" value="WGW12612.1"/>
    <property type="molecule type" value="Genomic_DNA"/>
</dbReference>
<sequence>MGFLDALMGRSKPKKANLDQLFALPSAAITLQVATAFTPTGAGAVAFRAAEGGAFATMQSDVESLLAADADTKVEASKDAYGFTWLVVHDEGKDASDLVTNLHAVNTSLESQGFGPMLLCSLMYFNNPQGDNLALVYLYKRGTFYPFVPAAGGSQQRNSALELQIRGVISNDVPIESDLSRWSPVWGAPGFDS</sequence>
<evidence type="ECO:0000313" key="1">
    <source>
        <dbReference type="EMBL" id="WGW12612.1"/>
    </source>
</evidence>
<accession>A0ABY8QUJ1</accession>
<name>A0ABY8QUJ1_9MICO</name>
<protein>
    <submittedName>
        <fullName evidence="1">Uncharacterized protein</fullName>
    </submittedName>
</protein>
<organism evidence="1 2">
    <name type="scientific">Saxibacter everestensis</name>
    <dbReference type="NCBI Taxonomy" id="2909229"/>
    <lineage>
        <taxon>Bacteria</taxon>
        <taxon>Bacillati</taxon>
        <taxon>Actinomycetota</taxon>
        <taxon>Actinomycetes</taxon>
        <taxon>Micrococcales</taxon>
        <taxon>Brevibacteriaceae</taxon>
        <taxon>Saxibacter</taxon>
    </lineage>
</organism>
<reference evidence="1 2" key="1">
    <citation type="submission" date="2023-05" db="EMBL/GenBank/DDBJ databases">
        <title>Lithophilousrod everest ZFBP1038 complete genpme.</title>
        <authorList>
            <person name="Tian M."/>
        </authorList>
    </citation>
    <scope>NUCLEOTIDE SEQUENCE [LARGE SCALE GENOMIC DNA]</scope>
    <source>
        <strain evidence="1 2">ZFBP1038</strain>
    </source>
</reference>
<dbReference type="Pfam" id="PF22742">
    <property type="entry name" value="PspAB"/>
    <property type="match status" value="1"/>
</dbReference>
<gene>
    <name evidence="1" type="ORF">LWF01_02260</name>
</gene>
<evidence type="ECO:0000313" key="2">
    <source>
        <dbReference type="Proteomes" id="UP001209083"/>
    </source>
</evidence>
<proteinExistence type="predicted"/>
<dbReference type="Proteomes" id="UP001209083">
    <property type="component" value="Chromosome"/>
</dbReference>
<keyword evidence="2" id="KW-1185">Reference proteome</keyword>